<dbReference type="Proteomes" id="UP000057609">
    <property type="component" value="Chromosome"/>
</dbReference>
<dbReference type="SUPFAM" id="SSF55469">
    <property type="entry name" value="FMN-dependent nitroreductase-like"/>
    <property type="match status" value="1"/>
</dbReference>
<keyword evidence="3" id="KW-0285">Flavoprotein</keyword>
<comment type="cofactor">
    <cofactor evidence="1">
        <name>FMN</name>
        <dbReference type="ChEBI" id="CHEBI:58210"/>
    </cofactor>
</comment>
<evidence type="ECO:0000313" key="11">
    <source>
        <dbReference type="Proteomes" id="UP000057609"/>
    </source>
</evidence>
<comment type="similarity">
    <text evidence="2">Belongs to the nitroreductase family.</text>
</comment>
<dbReference type="PANTHER" id="PTHR43673">
    <property type="entry name" value="NAD(P)H NITROREDUCTASE YDGI-RELATED"/>
    <property type="match status" value="1"/>
</dbReference>
<dbReference type="HOGENOM" id="CLU_070764_2_0_7"/>
<evidence type="ECO:0000256" key="7">
    <source>
        <dbReference type="ARBA" id="ARBA00023004"/>
    </source>
</evidence>
<accession>A0A0B5BF32</accession>
<dbReference type="OrthoDB" id="368873at2"/>
<evidence type="ECO:0000256" key="4">
    <source>
        <dbReference type="ARBA" id="ARBA00022643"/>
    </source>
</evidence>
<dbReference type="RefSeq" id="WP_039740762.1">
    <property type="nucleotide sequence ID" value="NZ_CP009788.1"/>
</dbReference>
<gene>
    <name evidence="10" type="ORF">GPICK_04230</name>
</gene>
<dbReference type="PANTHER" id="PTHR43673:SF2">
    <property type="entry name" value="NITROREDUCTASE"/>
    <property type="match status" value="1"/>
</dbReference>
<dbReference type="KEGG" id="gpi:GPICK_04230"/>
<dbReference type="GO" id="GO:0046872">
    <property type="term" value="F:metal ion binding"/>
    <property type="evidence" value="ECO:0007669"/>
    <property type="project" value="UniProtKB-KW"/>
</dbReference>
<keyword evidence="6" id="KW-0560">Oxidoreductase</keyword>
<evidence type="ECO:0000256" key="2">
    <source>
        <dbReference type="ARBA" id="ARBA00007118"/>
    </source>
</evidence>
<dbReference type="PROSITE" id="PS51379">
    <property type="entry name" value="4FE4S_FER_2"/>
    <property type="match status" value="2"/>
</dbReference>
<feature type="domain" description="4Fe-4S ferredoxin-type" evidence="9">
    <location>
        <begin position="2"/>
        <end position="31"/>
    </location>
</feature>
<keyword evidence="11" id="KW-1185">Reference proteome</keyword>
<dbReference type="Gene3D" id="3.40.109.10">
    <property type="entry name" value="NADH Oxidase"/>
    <property type="match status" value="1"/>
</dbReference>
<evidence type="ECO:0000259" key="9">
    <source>
        <dbReference type="PROSITE" id="PS51379"/>
    </source>
</evidence>
<name>A0A0B5BF32_9BACT</name>
<dbReference type="AlphaFoldDB" id="A0A0B5BF32"/>
<organism evidence="10 11">
    <name type="scientific">Geobacter pickeringii</name>
    <dbReference type="NCBI Taxonomy" id="345632"/>
    <lineage>
        <taxon>Bacteria</taxon>
        <taxon>Pseudomonadati</taxon>
        <taxon>Thermodesulfobacteriota</taxon>
        <taxon>Desulfuromonadia</taxon>
        <taxon>Geobacterales</taxon>
        <taxon>Geobacteraceae</taxon>
        <taxon>Geobacter</taxon>
    </lineage>
</organism>
<protein>
    <submittedName>
        <fullName evidence="10">Nitroreductase</fullName>
    </submittedName>
</protein>
<dbReference type="Gene3D" id="3.30.70.20">
    <property type="match status" value="1"/>
</dbReference>
<dbReference type="Pfam" id="PF13237">
    <property type="entry name" value="Fer4_10"/>
    <property type="match status" value="1"/>
</dbReference>
<evidence type="ECO:0000256" key="3">
    <source>
        <dbReference type="ARBA" id="ARBA00022630"/>
    </source>
</evidence>
<dbReference type="EMBL" id="CP009788">
    <property type="protein sequence ID" value="AJE02681.1"/>
    <property type="molecule type" value="Genomic_DNA"/>
</dbReference>
<keyword evidence="7" id="KW-0408">Iron</keyword>
<dbReference type="STRING" id="345632.GPICK_04230"/>
<evidence type="ECO:0000313" key="10">
    <source>
        <dbReference type="EMBL" id="AJE02681.1"/>
    </source>
</evidence>
<dbReference type="PROSITE" id="PS00198">
    <property type="entry name" value="4FE4S_FER_1"/>
    <property type="match status" value="1"/>
</dbReference>
<proteinExistence type="inferred from homology"/>
<keyword evidence="4" id="KW-0288">FMN</keyword>
<keyword evidence="8" id="KW-0411">Iron-sulfur</keyword>
<dbReference type="InterPro" id="IPR017900">
    <property type="entry name" value="4Fe4S_Fe_S_CS"/>
</dbReference>
<keyword evidence="5" id="KW-0479">Metal-binding</keyword>
<dbReference type="InterPro" id="IPR017896">
    <property type="entry name" value="4Fe4S_Fe-S-bd"/>
</dbReference>
<dbReference type="GO" id="GO:0051536">
    <property type="term" value="F:iron-sulfur cluster binding"/>
    <property type="evidence" value="ECO:0007669"/>
    <property type="project" value="UniProtKB-KW"/>
</dbReference>
<feature type="domain" description="4Fe-4S ferredoxin-type" evidence="9">
    <location>
        <begin position="32"/>
        <end position="64"/>
    </location>
</feature>
<dbReference type="InterPro" id="IPR029479">
    <property type="entry name" value="Nitroreductase"/>
</dbReference>
<sequence>MNLVSIDRDACRRDGICSTVCPVDLFVTGPDGIPVFRAAGNKRCMECGHCVAACPHDAIDHLTIPRADSPVVDAGLALPAAAAVQLLRSRRSVRQFRSEPVPHELMAKFVDTARWAPTARNRQEVHWLVLRDPAAVRQLAGLTVEWLRQDTGLGSQYAGFVSAWEEGEDRVLRGAPHLVVAHGPADGHGSTVDCTIALNYFELAAVAHGVGTCWAGFLTRAAADYAPLQEVLALPEGHRAFGALMFGYPKYCYHRIPQRREARVEWR</sequence>
<evidence type="ECO:0000256" key="1">
    <source>
        <dbReference type="ARBA" id="ARBA00001917"/>
    </source>
</evidence>
<evidence type="ECO:0000256" key="5">
    <source>
        <dbReference type="ARBA" id="ARBA00022723"/>
    </source>
</evidence>
<dbReference type="Pfam" id="PF00881">
    <property type="entry name" value="Nitroreductase"/>
    <property type="match status" value="1"/>
</dbReference>
<dbReference type="SUPFAM" id="SSF54862">
    <property type="entry name" value="4Fe-4S ferredoxins"/>
    <property type="match status" value="1"/>
</dbReference>
<dbReference type="CDD" id="cd02143">
    <property type="entry name" value="nitroreductase_FeS-like"/>
    <property type="match status" value="1"/>
</dbReference>
<dbReference type="GO" id="GO:0016491">
    <property type="term" value="F:oxidoreductase activity"/>
    <property type="evidence" value="ECO:0007669"/>
    <property type="project" value="UniProtKB-KW"/>
</dbReference>
<evidence type="ECO:0000256" key="6">
    <source>
        <dbReference type="ARBA" id="ARBA00023002"/>
    </source>
</evidence>
<reference evidence="10 11" key="1">
    <citation type="journal article" date="2015" name="Genome Announc.">
        <title>Complete Genome of Geobacter pickeringii G13T, a Metal-Reducing Isolate from Sedimentary Kaolin Deposits.</title>
        <authorList>
            <person name="Badalamenti J.P."/>
            <person name="Bond D.R."/>
        </authorList>
    </citation>
    <scope>NUCLEOTIDE SEQUENCE [LARGE SCALE GENOMIC DNA]</scope>
    <source>
        <strain evidence="10 11">G13</strain>
    </source>
</reference>
<dbReference type="InterPro" id="IPR000415">
    <property type="entry name" value="Nitroreductase-like"/>
</dbReference>
<evidence type="ECO:0000256" key="8">
    <source>
        <dbReference type="ARBA" id="ARBA00023014"/>
    </source>
</evidence>